<dbReference type="Pfam" id="PF00069">
    <property type="entry name" value="Pkinase"/>
    <property type="match status" value="1"/>
</dbReference>
<dbReference type="AlphaFoldDB" id="A0A6S8YF22"/>
<dbReference type="SMART" id="SM00220">
    <property type="entry name" value="S_TKc"/>
    <property type="match status" value="1"/>
</dbReference>
<protein>
    <recommendedName>
        <fullName evidence="1">Protein kinase domain-containing protein</fullName>
    </recommendedName>
</protein>
<dbReference type="PANTHER" id="PTHR44329">
    <property type="entry name" value="SERINE/THREONINE-PROTEIN KINASE TNNI3K-RELATED"/>
    <property type="match status" value="1"/>
</dbReference>
<dbReference type="EMBL" id="HBNS01014203">
    <property type="protein sequence ID" value="CAE4600596.1"/>
    <property type="molecule type" value="Transcribed_RNA"/>
</dbReference>
<dbReference type="SUPFAM" id="SSF56112">
    <property type="entry name" value="Protein kinase-like (PK-like)"/>
    <property type="match status" value="1"/>
</dbReference>
<reference evidence="2" key="1">
    <citation type="submission" date="2021-01" db="EMBL/GenBank/DDBJ databases">
        <authorList>
            <person name="Corre E."/>
            <person name="Pelletier E."/>
            <person name="Niang G."/>
            <person name="Scheremetjew M."/>
            <person name="Finn R."/>
            <person name="Kale V."/>
            <person name="Holt S."/>
            <person name="Cochrane G."/>
            <person name="Meng A."/>
            <person name="Brown T."/>
            <person name="Cohen L."/>
        </authorList>
    </citation>
    <scope>NUCLEOTIDE SEQUENCE</scope>
    <source>
        <strain evidence="2">GSO104</strain>
    </source>
</reference>
<dbReference type="PANTHER" id="PTHR44329:SF214">
    <property type="entry name" value="PROTEIN KINASE DOMAIN-CONTAINING PROTEIN"/>
    <property type="match status" value="1"/>
</dbReference>
<dbReference type="GO" id="GO:0004674">
    <property type="term" value="F:protein serine/threonine kinase activity"/>
    <property type="evidence" value="ECO:0007669"/>
    <property type="project" value="TreeGrafter"/>
</dbReference>
<gene>
    <name evidence="2" type="ORF">DBRI00130_LOCUS11439</name>
</gene>
<dbReference type="PROSITE" id="PS50011">
    <property type="entry name" value="PROTEIN_KINASE_DOM"/>
    <property type="match status" value="1"/>
</dbReference>
<dbReference type="InterPro" id="IPR051681">
    <property type="entry name" value="Ser/Thr_Kinases-Pseudokinases"/>
</dbReference>
<dbReference type="InterPro" id="IPR000719">
    <property type="entry name" value="Prot_kinase_dom"/>
</dbReference>
<evidence type="ECO:0000259" key="1">
    <source>
        <dbReference type="PROSITE" id="PS50011"/>
    </source>
</evidence>
<sequence length="468" mass="53526">MKAPTPWRIRIARVLLFLRIKSSSILKISIVIFLCVTLLNQRKSGEEGYRRLDQISRNNVATRENIAQEGGVSDLRMLGYDSKPQSIGYYFSRDNRARGAQRLPRLQRRQTQKTVTIPEGETKAQLKLLNSRDYYNHAEDPFPPDNCVAQNDWQLKSYPSCSDLHEIGLHDLVRQMKDHNNGNLVGGGNYRDTWLVKDMTGKKLALKTLVYDGDFSKRNEDRHRRDALVSEQMTSSPSVVDIFGYCSNSALYEYGDNYDLEYAIVAQSSDYPDYYSEEEQLIIAVHVAAAIADLHSIDDPNRASVAHADIQPSQFILIDDVYKLTDFNRCRFIGWNEVDSKPCGFFVGNNPGHYRAPEEYKYEEETEKIDVFSMGNIFYNIMTKKAPFEELNWSKVPELVINGEHPSMEKSITNSTNAALKAILNATMMAWTYDPQERPSARYIANYLLDELNMISEALLQKSGLSLF</sequence>
<dbReference type="GO" id="GO:0005524">
    <property type="term" value="F:ATP binding"/>
    <property type="evidence" value="ECO:0007669"/>
    <property type="project" value="InterPro"/>
</dbReference>
<feature type="domain" description="Protein kinase" evidence="1">
    <location>
        <begin position="179"/>
        <end position="448"/>
    </location>
</feature>
<proteinExistence type="predicted"/>
<organism evidence="2">
    <name type="scientific">Ditylum brightwellii</name>
    <dbReference type="NCBI Taxonomy" id="49249"/>
    <lineage>
        <taxon>Eukaryota</taxon>
        <taxon>Sar</taxon>
        <taxon>Stramenopiles</taxon>
        <taxon>Ochrophyta</taxon>
        <taxon>Bacillariophyta</taxon>
        <taxon>Mediophyceae</taxon>
        <taxon>Lithodesmiophycidae</taxon>
        <taxon>Lithodesmiales</taxon>
        <taxon>Lithodesmiaceae</taxon>
        <taxon>Ditylum</taxon>
    </lineage>
</organism>
<name>A0A6S8YF22_9STRA</name>
<dbReference type="InterPro" id="IPR011009">
    <property type="entry name" value="Kinase-like_dom_sf"/>
</dbReference>
<evidence type="ECO:0000313" key="2">
    <source>
        <dbReference type="EMBL" id="CAE4600596.1"/>
    </source>
</evidence>
<accession>A0A6S8YF22</accession>
<dbReference type="Gene3D" id="1.10.510.10">
    <property type="entry name" value="Transferase(Phosphotransferase) domain 1"/>
    <property type="match status" value="1"/>
</dbReference>